<sequence>MQSNSHHRGPVASAASSGSFFSRNFTKRETGRPGDSIEYPKGSIGLITLHNPGEDAVADLIFVHGLNGGSESTWTKNGNPSLFWPSAWLPNDEAFRDVRIHTFGYASGLSRESVLHVPDFARSLLASIHDSPTISSKDHVPMILLGHSMGGLVVKKAYILGHQTKEFEDVARNIFAIFFLATPHQGAGIADTLGRLLALAPGSRPFVQDLSPESPVLQSINEDFPLYSNDLKLFSFYENEPTKIGIGTQLIVEKHCAVMNYPNERKNYLNANHRNVAKFSVQTDPSYLAIRNALATTIASKRASKQTSSQRVGYEQLETLNSFLGITELPDDELESQSLRLSETCTWFLEREKFNQ</sequence>
<reference evidence="7" key="1">
    <citation type="journal article" date="2018" name="BMC Genomics">
        <title>Comparative genomics of the wheat fungal pathogen Pyrenophora tritici-repentis reveals chromosomal variations and genome plasticity.</title>
        <authorList>
            <person name="Moolhuijzen P."/>
            <person name="See P.T."/>
            <person name="Hane J.K."/>
            <person name="Shi G."/>
            <person name="Liu Z."/>
            <person name="Oliver R.P."/>
            <person name="Moffat C.S."/>
        </authorList>
    </citation>
    <scope>NUCLEOTIDE SEQUENCE [LARGE SCALE GENOMIC DNA]</scope>
    <source>
        <strain evidence="7">M4</strain>
    </source>
</reference>
<evidence type="ECO:0000256" key="3">
    <source>
        <dbReference type="ARBA" id="ARBA00004370"/>
    </source>
</evidence>
<comment type="caution">
    <text evidence="7">The sequence shown here is derived from an EMBL/GenBank/DDBJ whole genome shotgun (WGS) entry which is preliminary data.</text>
</comment>
<dbReference type="GeneID" id="90957202"/>
<gene>
    <name evidence="7" type="ORF">PtrM4_123020</name>
</gene>
<dbReference type="Proteomes" id="UP000245464">
    <property type="component" value="Chromosome 6"/>
</dbReference>
<evidence type="ECO:0000313" key="7">
    <source>
        <dbReference type="EMBL" id="KAF7569887.1"/>
    </source>
</evidence>
<dbReference type="AlphaFoldDB" id="A0A317AN48"/>
<protein>
    <submittedName>
        <fullName evidence="7">PGAP1 domain containing protein</fullName>
    </submittedName>
</protein>
<dbReference type="Gene3D" id="3.40.50.1820">
    <property type="entry name" value="alpha/beta hydrolase"/>
    <property type="match status" value="1"/>
</dbReference>
<evidence type="ECO:0000313" key="8">
    <source>
        <dbReference type="Proteomes" id="UP000245464"/>
    </source>
</evidence>
<dbReference type="InterPro" id="IPR029058">
    <property type="entry name" value="AB_hydrolase_fold"/>
</dbReference>
<dbReference type="GO" id="GO:0016020">
    <property type="term" value="C:membrane"/>
    <property type="evidence" value="ECO:0007669"/>
    <property type="project" value="UniProtKB-SubCell"/>
</dbReference>
<evidence type="ECO:0000256" key="2">
    <source>
        <dbReference type="ARBA" id="ARBA00004240"/>
    </source>
</evidence>
<accession>A0A317AN48</accession>
<organism evidence="7 8">
    <name type="scientific">Pyrenophora tritici-repentis</name>
    <dbReference type="NCBI Taxonomy" id="45151"/>
    <lineage>
        <taxon>Eukaryota</taxon>
        <taxon>Fungi</taxon>
        <taxon>Dikarya</taxon>
        <taxon>Ascomycota</taxon>
        <taxon>Pezizomycotina</taxon>
        <taxon>Dothideomycetes</taxon>
        <taxon>Pleosporomycetidae</taxon>
        <taxon>Pleosporales</taxon>
        <taxon>Pleosporineae</taxon>
        <taxon>Pleosporaceae</taxon>
        <taxon>Pyrenophora</taxon>
    </lineage>
</organism>
<dbReference type="PANTHER" id="PTHR48182:SF2">
    <property type="entry name" value="PROTEIN SERAC1"/>
    <property type="match status" value="1"/>
</dbReference>
<comment type="subcellular location">
    <subcellularLocation>
        <location evidence="2">Endoplasmic reticulum</location>
    </subcellularLocation>
    <subcellularLocation>
        <location evidence="3">Membrane</location>
    </subcellularLocation>
    <subcellularLocation>
        <location evidence="1">Mitochondrion</location>
    </subcellularLocation>
</comment>
<evidence type="ECO:0000256" key="5">
    <source>
        <dbReference type="ARBA" id="ARBA00023128"/>
    </source>
</evidence>
<dbReference type="PANTHER" id="PTHR48182">
    <property type="entry name" value="PROTEIN SERAC1"/>
    <property type="match status" value="1"/>
</dbReference>
<dbReference type="SUPFAM" id="SSF53474">
    <property type="entry name" value="alpha/beta-Hydrolases"/>
    <property type="match status" value="1"/>
</dbReference>
<keyword evidence="6" id="KW-0472">Membrane</keyword>
<dbReference type="GO" id="GO:0005783">
    <property type="term" value="C:endoplasmic reticulum"/>
    <property type="evidence" value="ECO:0007669"/>
    <property type="project" value="UniProtKB-SubCell"/>
</dbReference>
<keyword evidence="4" id="KW-0256">Endoplasmic reticulum</keyword>
<dbReference type="InterPro" id="IPR052374">
    <property type="entry name" value="SERAC1"/>
</dbReference>
<evidence type="ECO:0000256" key="4">
    <source>
        <dbReference type="ARBA" id="ARBA00022824"/>
    </source>
</evidence>
<keyword evidence="5" id="KW-0496">Mitochondrion</keyword>
<evidence type="ECO:0000256" key="1">
    <source>
        <dbReference type="ARBA" id="ARBA00004173"/>
    </source>
</evidence>
<proteinExistence type="predicted"/>
<dbReference type="KEGG" id="ptrr:90957202"/>
<name>A0A317AN48_9PLEO</name>
<evidence type="ECO:0000256" key="6">
    <source>
        <dbReference type="ARBA" id="ARBA00023136"/>
    </source>
</evidence>
<dbReference type="EMBL" id="NQIK02000006">
    <property type="protein sequence ID" value="KAF7569887.1"/>
    <property type="molecule type" value="Genomic_DNA"/>
</dbReference>
<dbReference type="RefSeq" id="XP_065961738.1">
    <property type="nucleotide sequence ID" value="XM_066108553.1"/>
</dbReference>
<dbReference type="GO" id="GO:0005739">
    <property type="term" value="C:mitochondrion"/>
    <property type="evidence" value="ECO:0007669"/>
    <property type="project" value="UniProtKB-SubCell"/>
</dbReference>